<dbReference type="Proteomes" id="UP001324794">
    <property type="component" value="Chromosome"/>
</dbReference>
<protein>
    <submittedName>
        <fullName evidence="5">Aspartate aminotransferase family protein</fullName>
    </submittedName>
</protein>
<dbReference type="SUPFAM" id="SSF53383">
    <property type="entry name" value="PLP-dependent transferases"/>
    <property type="match status" value="1"/>
</dbReference>
<dbReference type="CDD" id="cd00610">
    <property type="entry name" value="OAT_like"/>
    <property type="match status" value="1"/>
</dbReference>
<dbReference type="Gene3D" id="3.90.1150.10">
    <property type="entry name" value="Aspartate Aminotransferase, domain 1"/>
    <property type="match status" value="1"/>
</dbReference>
<dbReference type="InterPro" id="IPR015421">
    <property type="entry name" value="PyrdxlP-dep_Trfase_major"/>
</dbReference>
<gene>
    <name evidence="5" type="ORF">SR894_19780</name>
</gene>
<keyword evidence="2 5" id="KW-0808">Transferase</keyword>
<name>A0ABZ0YK99_9GAMM</name>
<comment type="similarity">
    <text evidence="4">Belongs to the class-III pyridoxal-phosphate-dependent aminotransferase family.</text>
</comment>
<dbReference type="RefSeq" id="WP_244286551.1">
    <property type="nucleotide sequence ID" value="NZ_CP140255.1"/>
</dbReference>
<organism evidence="5 6">
    <name type="scientific">Vreelandella neptunia</name>
    <dbReference type="NCBI Taxonomy" id="115551"/>
    <lineage>
        <taxon>Bacteria</taxon>
        <taxon>Pseudomonadati</taxon>
        <taxon>Pseudomonadota</taxon>
        <taxon>Gammaproteobacteria</taxon>
        <taxon>Oceanospirillales</taxon>
        <taxon>Halomonadaceae</taxon>
        <taxon>Vreelandella</taxon>
    </lineage>
</organism>
<dbReference type="PANTHER" id="PTHR11986">
    <property type="entry name" value="AMINOTRANSFERASE CLASS III"/>
    <property type="match status" value="1"/>
</dbReference>
<dbReference type="Pfam" id="PF00202">
    <property type="entry name" value="Aminotran_3"/>
    <property type="match status" value="1"/>
</dbReference>
<dbReference type="Gene3D" id="3.40.640.10">
    <property type="entry name" value="Type I PLP-dependent aspartate aminotransferase-like (Major domain)"/>
    <property type="match status" value="1"/>
</dbReference>
<dbReference type="GO" id="GO:0008483">
    <property type="term" value="F:transaminase activity"/>
    <property type="evidence" value="ECO:0007669"/>
    <property type="project" value="UniProtKB-KW"/>
</dbReference>
<evidence type="ECO:0000313" key="5">
    <source>
        <dbReference type="EMBL" id="WQH12366.1"/>
    </source>
</evidence>
<evidence type="ECO:0000313" key="6">
    <source>
        <dbReference type="Proteomes" id="UP001324794"/>
    </source>
</evidence>
<proteinExistence type="inferred from homology"/>
<dbReference type="InterPro" id="IPR049704">
    <property type="entry name" value="Aminotrans_3_PPA_site"/>
</dbReference>
<keyword evidence="6" id="KW-1185">Reference proteome</keyword>
<dbReference type="EMBL" id="CP140255">
    <property type="protein sequence ID" value="WQH12366.1"/>
    <property type="molecule type" value="Genomic_DNA"/>
</dbReference>
<dbReference type="InterPro" id="IPR015424">
    <property type="entry name" value="PyrdxlP-dep_Trfase"/>
</dbReference>
<accession>A0ABZ0YK99</accession>
<dbReference type="PIRSF" id="PIRSF000521">
    <property type="entry name" value="Transaminase_4ab_Lys_Orn"/>
    <property type="match status" value="1"/>
</dbReference>
<keyword evidence="2 5" id="KW-0032">Aminotransferase</keyword>
<dbReference type="InterPro" id="IPR050103">
    <property type="entry name" value="Class-III_PLP-dep_AT"/>
</dbReference>
<evidence type="ECO:0000256" key="1">
    <source>
        <dbReference type="ARBA" id="ARBA00001933"/>
    </source>
</evidence>
<evidence type="ECO:0000256" key="4">
    <source>
        <dbReference type="RuleBase" id="RU003560"/>
    </source>
</evidence>
<evidence type="ECO:0000256" key="2">
    <source>
        <dbReference type="ARBA" id="ARBA00022576"/>
    </source>
</evidence>
<dbReference type="InterPro" id="IPR005814">
    <property type="entry name" value="Aminotrans_3"/>
</dbReference>
<dbReference type="InterPro" id="IPR015422">
    <property type="entry name" value="PyrdxlP-dep_Trfase_small"/>
</dbReference>
<dbReference type="PROSITE" id="PS00600">
    <property type="entry name" value="AA_TRANSFER_CLASS_3"/>
    <property type="match status" value="1"/>
</dbReference>
<reference evidence="5 6" key="1">
    <citation type="submission" date="2023-11" db="EMBL/GenBank/DDBJ databases">
        <title>MicrobeMod: A computational toolkit for identifying prokaryotic methylation and restriction-modification with nanopore sequencing.</title>
        <authorList>
            <person name="Crits-Christoph A."/>
            <person name="Kang S.C."/>
            <person name="Lee H."/>
            <person name="Ostrov N."/>
        </authorList>
    </citation>
    <scope>NUCLEOTIDE SEQUENCE [LARGE SCALE GENOMIC DNA]</scope>
    <source>
        <strain evidence="5 6">ATCC BAA-805</strain>
    </source>
</reference>
<sequence length="426" mass="45121">MAISGAFPTMDLPNVSSALGILHPVCITKGRNAEVWDEAGQRYIDFIGGIGVLNLGHCHPVVVEAVKAQVDTLMHSAFNAVPHRAYLSVVERLDQFVPLPYPLGCMLTNSGAEATENSLKVARGVTGRQGVIAFDDAFHGRTLAALNLNGKVKPYKAGLGALPGPVYHVPFPSQDSGISSEQSLAALERVFDVEIAPSEVACVVVEPIQGEGGFRLLCPQFAKALRAICDQHGILLICDEIQSGFGRTGKRFGFSHLGIEPDLLLLGKSIASGLPLAALVGRKELMDALPKGALGGTYSGNAVACAAALAVMDIMQDEALSEWGNVQEAAIVNAYRRWKASERFPMVGAMTGIGAMRGIVFEDTENATGAEHLANLLVAGRDAGVLLMPSGRKRNVLRLLPPLTTEPDVMEEGLGLIEQALETLKA</sequence>
<comment type="cofactor">
    <cofactor evidence="1">
        <name>pyridoxal 5'-phosphate</name>
        <dbReference type="ChEBI" id="CHEBI:597326"/>
    </cofactor>
</comment>
<evidence type="ECO:0000256" key="3">
    <source>
        <dbReference type="ARBA" id="ARBA00022898"/>
    </source>
</evidence>
<keyword evidence="3 4" id="KW-0663">Pyridoxal phosphate</keyword>